<name>A0A5C2H3H8_9RHOB</name>
<geneLocation type="plasmid" evidence="2 3">
    <name>p1</name>
</geneLocation>
<dbReference type="AlphaFoldDB" id="A0A5C2H3H8"/>
<dbReference type="RefSeq" id="WP_149615671.1">
    <property type="nucleotide sequence ID" value="NZ_CP043619.1"/>
</dbReference>
<sequence length="257" mass="28588">MRIWYQSFVDAENGAAYWRHLEAALMAVADPGTEVDIRGITPHDSYAHSLVEFRCAREVICNAMRAEAEGYDAFVIGHFQDAGLYECRAAVDIPVLGLGEASLLQACELGQRIGVVSFNRRYDPWFRHQIRKYCLESRVPELLSMRFEPGQVMEALSSDEMLDTIAAKFEDEMRDAVDAGLDVLVPGGGIPMLAFNRLHAHCVEGAPVLNGVPVVLKRAELAVRLKEMTGLRVSRSGEFVQPPPDILQEFIENPKGL</sequence>
<comment type="similarity">
    <text evidence="1">Belongs to the HyuE racemase family.</text>
</comment>
<proteinExistence type="inferred from homology"/>
<accession>A0A5C2H3H8</accession>
<dbReference type="EMBL" id="CP043619">
    <property type="protein sequence ID" value="QEP30456.1"/>
    <property type="molecule type" value="Genomic_DNA"/>
</dbReference>
<dbReference type="InterPro" id="IPR015942">
    <property type="entry name" value="Asp/Glu/hydantoin_racemase"/>
</dbReference>
<dbReference type="GO" id="GO:0047661">
    <property type="term" value="F:amino-acid racemase activity"/>
    <property type="evidence" value="ECO:0007669"/>
    <property type="project" value="InterPro"/>
</dbReference>
<dbReference type="InterPro" id="IPR052186">
    <property type="entry name" value="Hydantoin_racemase-like"/>
</dbReference>
<dbReference type="Proteomes" id="UP000237655">
    <property type="component" value="Plasmid p1"/>
</dbReference>
<dbReference type="PANTHER" id="PTHR28047">
    <property type="entry name" value="PROTEIN DCG1"/>
    <property type="match status" value="1"/>
</dbReference>
<evidence type="ECO:0000256" key="1">
    <source>
        <dbReference type="ARBA" id="ARBA00038414"/>
    </source>
</evidence>
<dbReference type="Pfam" id="PF01177">
    <property type="entry name" value="Asp_Glu_race"/>
    <property type="match status" value="1"/>
</dbReference>
<dbReference type="InterPro" id="IPR053714">
    <property type="entry name" value="Iso_Racemase_Enz_sf"/>
</dbReference>
<dbReference type="KEGG" id="thas:C6Y53_19790"/>
<evidence type="ECO:0000313" key="2">
    <source>
        <dbReference type="EMBL" id="QEP30456.1"/>
    </source>
</evidence>
<protein>
    <recommendedName>
        <fullName evidence="4">Hydantoin racemase</fullName>
    </recommendedName>
</protein>
<dbReference type="PANTHER" id="PTHR28047:SF5">
    <property type="entry name" value="PROTEIN DCG1"/>
    <property type="match status" value="1"/>
</dbReference>
<dbReference type="Gene3D" id="3.40.50.12500">
    <property type="match status" value="1"/>
</dbReference>
<reference evidence="2 3" key="1">
    <citation type="submission" date="2019-09" db="EMBL/GenBank/DDBJ databases">
        <title>Novel bacterium SH-1.</title>
        <authorList>
            <person name="Kim Y.-S."/>
            <person name="Kim K.-H."/>
        </authorList>
    </citation>
    <scope>NUCLEOTIDE SEQUENCE [LARGE SCALE GENOMIC DNA]</scope>
    <source>
        <strain evidence="2 3">SH-1</strain>
        <plasmid evidence="2 3">p1</plasmid>
    </source>
</reference>
<evidence type="ECO:0008006" key="4">
    <source>
        <dbReference type="Google" id="ProtNLM"/>
    </source>
</evidence>
<keyword evidence="2" id="KW-0614">Plasmid</keyword>
<keyword evidence="3" id="KW-1185">Reference proteome</keyword>
<gene>
    <name evidence="2" type="ORF">C6Y53_19790</name>
</gene>
<evidence type="ECO:0000313" key="3">
    <source>
        <dbReference type="Proteomes" id="UP000237655"/>
    </source>
</evidence>
<organism evidence="2 3">
    <name type="scientific">Pukyongiella litopenaei</name>
    <dbReference type="NCBI Taxonomy" id="2605946"/>
    <lineage>
        <taxon>Bacteria</taxon>
        <taxon>Pseudomonadati</taxon>
        <taxon>Pseudomonadota</taxon>
        <taxon>Alphaproteobacteria</taxon>
        <taxon>Rhodobacterales</taxon>
        <taxon>Paracoccaceae</taxon>
        <taxon>Pukyongiella</taxon>
    </lineage>
</organism>